<sequence length="720" mass="82218">MKAFLLTLLPGLTLLTTSLPAAEMTAATRRIDELLARGWEKHHLQPHAPVGDEVFLRRAYLTVVGRIPTLDEARSFLAWQEPTKREKLIDSLLASEGYVHHFFNYWADVFRAQSQGVADSTTAQNYLNYLRQALRDNKPYDQLARELVSSEGACFENGAIGYYMRDRGMPLDNLSNTTRIFLGTRMECAQCHDHPFDKWTQKQFYEMAAFTHNMTASAYRSPGAEEVQKLIRQDKSLDKETQDLMRQAITEVTRPLRDTWVKQNKAALRLPHDYKYPDAKPKDVVQASVMFGKPVSLTKDANQAKVFSAWLTARDNPRFTTVIVNRLWKKVFGLGLIEPLDELMDGSVAANPELEAFLERQMVSMKYDMKAFLKMLLTTQTFARVSLPEVGMGEPCYFQGPVFRRMSAEQAWDSLVTLVNPEPDSINWTAREREKRELDNRRQLAGLLDLTEAPLLFEASERVAVAMREQNKEFDQLRKELDVARAQEDKDKAKEIQRRLGESQRILRQTVSRCFYEAAQKSNNKEVQAKLAEVGGDGPMEMAMMSLMESARVDASDMPGEVMDLQQVQADAKRLGIQDQKTLKSYVTYRKNLHQTWSRAAELTSPAPRGHFLREYGQSDRDVIENSSDEASVPQALAMMNSSLVSQITGGWSVLSMNLRQAKTDEEKLEVLYLSIFSRLPTEHERDVMSQRLESYAGRQTRWEDVALAALSTQQFLFVK</sequence>
<evidence type="ECO:0000256" key="2">
    <source>
        <dbReference type="SAM" id="SignalP"/>
    </source>
</evidence>
<organism evidence="5 6">
    <name type="scientific">Prosthecobacter debontii</name>
    <dbReference type="NCBI Taxonomy" id="48467"/>
    <lineage>
        <taxon>Bacteria</taxon>
        <taxon>Pseudomonadati</taxon>
        <taxon>Verrucomicrobiota</taxon>
        <taxon>Verrucomicrobiia</taxon>
        <taxon>Verrucomicrobiales</taxon>
        <taxon>Verrucomicrobiaceae</taxon>
        <taxon>Prosthecobacter</taxon>
    </lineage>
</organism>
<dbReference type="AlphaFoldDB" id="A0A1T4XSI5"/>
<accession>A0A1T4XSI5</accession>
<dbReference type="RefSeq" id="WP_078813090.1">
    <property type="nucleotide sequence ID" value="NZ_FUYE01000005.1"/>
</dbReference>
<dbReference type="OrthoDB" id="9764302at2"/>
<gene>
    <name evidence="5" type="ORF">SAMN02745166_01910</name>
</gene>
<keyword evidence="2" id="KW-0732">Signal</keyword>
<dbReference type="EMBL" id="FUYE01000005">
    <property type="protein sequence ID" value="SKA92520.1"/>
    <property type="molecule type" value="Genomic_DNA"/>
</dbReference>
<feature type="domain" description="DUF1549" evidence="3">
    <location>
        <begin position="31"/>
        <end position="214"/>
    </location>
</feature>
<evidence type="ECO:0000313" key="6">
    <source>
        <dbReference type="Proteomes" id="UP000190774"/>
    </source>
</evidence>
<dbReference type="STRING" id="48467.SAMN02745166_01910"/>
<reference evidence="6" key="1">
    <citation type="submission" date="2017-02" db="EMBL/GenBank/DDBJ databases">
        <authorList>
            <person name="Varghese N."/>
            <person name="Submissions S."/>
        </authorList>
    </citation>
    <scope>NUCLEOTIDE SEQUENCE [LARGE SCALE GENOMIC DNA]</scope>
    <source>
        <strain evidence="6">ATCC 700200</strain>
    </source>
</reference>
<feature type="domain" description="DUF1553" evidence="4">
    <location>
        <begin position="558"/>
        <end position="691"/>
    </location>
</feature>
<dbReference type="PANTHER" id="PTHR35889:SF3">
    <property type="entry name" value="F-BOX DOMAIN-CONTAINING PROTEIN"/>
    <property type="match status" value="1"/>
</dbReference>
<evidence type="ECO:0000313" key="5">
    <source>
        <dbReference type="EMBL" id="SKA92520.1"/>
    </source>
</evidence>
<dbReference type="Pfam" id="PF07583">
    <property type="entry name" value="PSCyt2"/>
    <property type="match status" value="1"/>
</dbReference>
<dbReference type="PANTHER" id="PTHR35889">
    <property type="entry name" value="CYCLOINULO-OLIGOSACCHARIDE FRUCTANOTRANSFERASE-RELATED"/>
    <property type="match status" value="1"/>
</dbReference>
<feature type="coiled-coil region" evidence="1">
    <location>
        <begin position="467"/>
        <end position="494"/>
    </location>
</feature>
<keyword evidence="6" id="KW-1185">Reference proteome</keyword>
<dbReference type="InterPro" id="IPR022655">
    <property type="entry name" value="DUF1553"/>
</dbReference>
<dbReference type="InterPro" id="IPR011444">
    <property type="entry name" value="DUF1549"/>
</dbReference>
<protein>
    <recommendedName>
        <fullName evidence="7">DUF1549 domain-containing protein</fullName>
    </recommendedName>
</protein>
<dbReference type="Proteomes" id="UP000190774">
    <property type="component" value="Unassembled WGS sequence"/>
</dbReference>
<name>A0A1T4XSI5_9BACT</name>
<dbReference type="Pfam" id="PF07587">
    <property type="entry name" value="PSD1"/>
    <property type="match status" value="2"/>
</dbReference>
<evidence type="ECO:0000256" key="1">
    <source>
        <dbReference type="SAM" id="Coils"/>
    </source>
</evidence>
<feature type="signal peptide" evidence="2">
    <location>
        <begin position="1"/>
        <end position="21"/>
    </location>
</feature>
<feature type="domain" description="DUF1553" evidence="4">
    <location>
        <begin position="307"/>
        <end position="454"/>
    </location>
</feature>
<proteinExistence type="predicted"/>
<evidence type="ECO:0000259" key="3">
    <source>
        <dbReference type="Pfam" id="PF07583"/>
    </source>
</evidence>
<evidence type="ECO:0008006" key="7">
    <source>
        <dbReference type="Google" id="ProtNLM"/>
    </source>
</evidence>
<feature type="chain" id="PRO_5012436781" description="DUF1549 domain-containing protein" evidence="2">
    <location>
        <begin position="22"/>
        <end position="720"/>
    </location>
</feature>
<evidence type="ECO:0000259" key="4">
    <source>
        <dbReference type="Pfam" id="PF07587"/>
    </source>
</evidence>
<keyword evidence="1" id="KW-0175">Coiled coil</keyword>